<dbReference type="Proteomes" id="UP000294619">
    <property type="component" value="Unassembled WGS sequence"/>
</dbReference>
<reference evidence="1 3" key="1">
    <citation type="submission" date="2019-03" db="EMBL/GenBank/DDBJ databases">
        <title>Genomic Encyclopedia of Type Strains, Phase IV (KMG-IV): sequencing the most valuable type-strain genomes for metagenomic binning, comparative biology and taxonomic classification.</title>
        <authorList>
            <person name="Goeker M."/>
        </authorList>
    </citation>
    <scope>NUCLEOTIDE SEQUENCE [LARGE SCALE GENOMIC DNA]</scope>
    <source>
        <strain evidence="1 3">DSM 28140</strain>
    </source>
</reference>
<dbReference type="EMBL" id="SMCP01000001">
    <property type="protein sequence ID" value="TCV89958.1"/>
    <property type="molecule type" value="Genomic_DNA"/>
</dbReference>
<protein>
    <recommendedName>
        <fullName evidence="5">Virulence factor</fullName>
    </recommendedName>
</protein>
<dbReference type="Proteomes" id="UP000305526">
    <property type="component" value="Unassembled WGS sequence"/>
</dbReference>
<evidence type="ECO:0000313" key="2">
    <source>
        <dbReference type="EMBL" id="TNG92223.1"/>
    </source>
</evidence>
<dbReference type="AlphaFoldDB" id="A0A4R3YFI7"/>
<organism evidence="1 3">
    <name type="scientific">Testudinibacter aquarius</name>
    <dbReference type="NCBI Taxonomy" id="1524974"/>
    <lineage>
        <taxon>Bacteria</taxon>
        <taxon>Pseudomonadati</taxon>
        <taxon>Pseudomonadota</taxon>
        <taxon>Gammaproteobacteria</taxon>
        <taxon>Pasteurellales</taxon>
        <taxon>Pasteurellaceae</taxon>
        <taxon>Testudinibacter</taxon>
    </lineage>
</organism>
<sequence>MSEIAAKLTESWQNIFNGSQKAIDWVSDVRPNVARLNSEADSLILELRRLRNTAKRLGAVSSRPMTVGFFGLSQAGKSYLVSALAAGENGKLETTFDGRQLDFIEHINPPGGGKEATGLVTRFSRTEKGGIDGFPLELRLFSEIEIAKILLNSYFNDFDKEKIDYQCEPQQINELIKRATQQTKAAPVNGVTADDVVDLQDYATDSFGKSLAALQGSYWAKATALAPRLEIQDRAALFSILWGEVAELTSIYIQFAHALAKLGHPEKVYAPLSAVVKEVDGALSQADSIMNVDMLDRLGSAKDENIQVRPSLNDGTLSDAVDISLAQLTALTAELVFPLINKTCSPTFENVDLLDFPGYRGRLSIKSLPEVSEKELIPQIILRGKVAYLFERYTDSQEMNILIMCTPSNAQSEVNEVGPVLERWIKKTQGDTAEQRSARKPGLLWAITKFDIRIQSDLAKAEGMLKQSWGVGGLLQQTILERFGNYDWINDWSNGKPFNNLFLVRKPGFPVPFLELENEKEIAEREQGQLALMRRTFAADPDVRTYVADPEQKWDAMMLLNDGGMKRISDYLQAIALPEVKQQRIKEQLNEAINHIVENRFSSWYQRDGAEEVSKKRQLANAVANELGKKAMLVGEFLRCLQLPEDTIRSLYFSDMDETALDDEKDQEQELSNDFGGGFGFDDGFDLFAEPQEMPTSPEKTIIEPIAESRFAQAVFKAWIEHLRGISNNDHLMNFFGFSKQNIEALVGELVTGANRLKLQEKLSKVVFKNENTGSKRDQLVERQVFSMNMLIADFIAWLDFIHQPLNQRPASRAVAGAAVFEFKEVEKINNLPKLNESTNNFMKNYLFDWFVAFGQFAESNAGHSAGREIDASQNAKLGDVLTIFSASAIN</sequence>
<proteinExistence type="predicted"/>
<dbReference type="PIRSF" id="PIRSF034586">
    <property type="entry name" value="Vir_effector_SfrC"/>
    <property type="match status" value="1"/>
</dbReference>
<keyword evidence="4" id="KW-1185">Reference proteome</keyword>
<evidence type="ECO:0008006" key="5">
    <source>
        <dbReference type="Google" id="ProtNLM"/>
    </source>
</evidence>
<dbReference type="InterPro" id="IPR017030">
    <property type="entry name" value="Vir_effector_SfrC"/>
</dbReference>
<accession>A0A4R3YFI7</accession>
<comment type="caution">
    <text evidence="1">The sequence shown here is derived from an EMBL/GenBank/DDBJ whole genome shotgun (WGS) entry which is preliminary data.</text>
</comment>
<dbReference type="Pfam" id="PF10139">
    <property type="entry name" value="Virul_Fac"/>
    <property type="match status" value="1"/>
</dbReference>
<evidence type="ECO:0000313" key="1">
    <source>
        <dbReference type="EMBL" id="TCV89958.1"/>
    </source>
</evidence>
<name>A0A4R3YFI7_9PAST</name>
<dbReference type="RefSeq" id="WP_132964619.1">
    <property type="nucleotide sequence ID" value="NZ_LEKL01000042.1"/>
</dbReference>
<evidence type="ECO:0000313" key="4">
    <source>
        <dbReference type="Proteomes" id="UP000305526"/>
    </source>
</evidence>
<evidence type="ECO:0000313" key="3">
    <source>
        <dbReference type="Proteomes" id="UP000294619"/>
    </source>
</evidence>
<gene>
    <name evidence="1" type="ORF">EDC16_101270</name>
    <name evidence="2" type="ORF">FHQ21_05100</name>
</gene>
<dbReference type="EMBL" id="VDGV01000037">
    <property type="protein sequence ID" value="TNG92223.1"/>
    <property type="molecule type" value="Genomic_DNA"/>
</dbReference>
<reference evidence="2 4" key="2">
    <citation type="submission" date="2019-05" db="EMBL/GenBank/DDBJ databases">
        <title>Pasteurellaceae isolates from reptiles.</title>
        <authorList>
            <person name="Bojesen A.M."/>
            <person name="Lund E."/>
        </authorList>
    </citation>
    <scope>NUCLEOTIDE SEQUENCE [LARGE SCALE GENOMIC DNA]</scope>
    <source>
        <strain evidence="2 4">ELNT2x</strain>
    </source>
</reference>